<dbReference type="InterPro" id="IPR014876">
    <property type="entry name" value="DEK_C"/>
</dbReference>
<dbReference type="PROSITE" id="PS51925">
    <property type="entry name" value="SWIB_MDM2"/>
    <property type="match status" value="2"/>
</dbReference>
<dbReference type="Pfam" id="PF08766">
    <property type="entry name" value="DEK_C"/>
    <property type="match status" value="1"/>
</dbReference>
<dbReference type="AlphaFoldDB" id="A0AAV3NJU2"/>
<evidence type="ECO:0000313" key="3">
    <source>
        <dbReference type="EMBL" id="GAA0139614.1"/>
    </source>
</evidence>
<organism evidence="3 4">
    <name type="scientific">Lithospermum erythrorhizon</name>
    <name type="common">Purple gromwell</name>
    <name type="synonym">Lithospermum officinale var. erythrorhizon</name>
    <dbReference type="NCBI Taxonomy" id="34254"/>
    <lineage>
        <taxon>Eukaryota</taxon>
        <taxon>Viridiplantae</taxon>
        <taxon>Streptophyta</taxon>
        <taxon>Embryophyta</taxon>
        <taxon>Tracheophyta</taxon>
        <taxon>Spermatophyta</taxon>
        <taxon>Magnoliopsida</taxon>
        <taxon>eudicotyledons</taxon>
        <taxon>Gunneridae</taxon>
        <taxon>Pentapetalae</taxon>
        <taxon>asterids</taxon>
        <taxon>lamiids</taxon>
        <taxon>Boraginales</taxon>
        <taxon>Boraginaceae</taxon>
        <taxon>Boraginoideae</taxon>
        <taxon>Lithospermeae</taxon>
        <taxon>Lithospermum</taxon>
    </lineage>
</organism>
<dbReference type="CDD" id="cd10567">
    <property type="entry name" value="SWIB-MDM2_like"/>
    <property type="match status" value="2"/>
</dbReference>
<gene>
    <name evidence="3" type="ORF">LIER_01125</name>
</gene>
<dbReference type="Pfam" id="PF02201">
    <property type="entry name" value="SWIB"/>
    <property type="match status" value="2"/>
</dbReference>
<dbReference type="Proteomes" id="UP001454036">
    <property type="component" value="Unassembled WGS sequence"/>
</dbReference>
<accession>A0AAV3NJU2</accession>
<keyword evidence="4" id="KW-1185">Reference proteome</keyword>
<evidence type="ECO:0000313" key="4">
    <source>
        <dbReference type="Proteomes" id="UP001454036"/>
    </source>
</evidence>
<feature type="domain" description="DM2" evidence="2">
    <location>
        <begin position="134"/>
        <end position="211"/>
    </location>
</feature>
<dbReference type="InterPro" id="IPR019835">
    <property type="entry name" value="SWIB_domain"/>
</dbReference>
<dbReference type="SUPFAM" id="SSF47592">
    <property type="entry name" value="SWIB/MDM2 domain"/>
    <property type="match status" value="2"/>
</dbReference>
<evidence type="ECO:0000256" key="1">
    <source>
        <dbReference type="SAM" id="MobiDB-lite"/>
    </source>
</evidence>
<feature type="domain" description="DM2" evidence="2">
    <location>
        <begin position="233"/>
        <end position="312"/>
    </location>
</feature>
<dbReference type="Gene3D" id="1.10.245.10">
    <property type="entry name" value="SWIB/MDM2 domain"/>
    <property type="match status" value="2"/>
</dbReference>
<proteinExistence type="predicted"/>
<reference evidence="3 4" key="1">
    <citation type="submission" date="2024-01" db="EMBL/GenBank/DDBJ databases">
        <title>The complete chloroplast genome sequence of Lithospermum erythrorhizon: insights into the phylogenetic relationship among Boraginaceae species and the maternal lineages of purple gromwells.</title>
        <authorList>
            <person name="Okada T."/>
            <person name="Watanabe K."/>
        </authorList>
    </citation>
    <scope>NUCLEOTIDE SEQUENCE [LARGE SCALE GENOMIC DNA]</scope>
</reference>
<dbReference type="PANTHER" id="PTHR13844">
    <property type="entry name" value="SWI/SNF-RELATED MATRIX-ASSOCIATED ACTIN-DEPENDENT REGULATOR OF CHROMATIN SUBFAMILY D"/>
    <property type="match status" value="1"/>
</dbReference>
<comment type="caution">
    <text evidence="3">The sequence shown here is derived from an EMBL/GenBank/DDBJ whole genome shotgun (WGS) entry which is preliminary data.</text>
</comment>
<dbReference type="InterPro" id="IPR003121">
    <property type="entry name" value="SWIB_MDM2_domain"/>
</dbReference>
<name>A0AAV3NJU2_LITER</name>
<sequence length="315" mass="35366">MSERGGGGDNPPVVSNHEIAEALHNILRETNPNLFNLNVVVHQLQSRLGIDLSPKLDFIRFQINHFFSQTLFEAGDNIALEQNRGYYFPWNFSLQGHEPPSRELPPPAQPVLPAHKTPKPGAQPEKKRKGGPGGLTKLCGVSPELQTIVGQPTMPRTEIVKQLWAYIKKHNLQDPNNKRKINCNDELRLLFETDCTDMFKMNKLLSKHILTLDSAQTSKKTKVDTESGSESADTVPIVIISEALANFFGTAEREMPQPEVLKKMWEYVKVNKLEDPANAMAIHCDEKLKELFGCESISALGIPEMLSRRHLTNKS</sequence>
<dbReference type="SMART" id="SM00151">
    <property type="entry name" value="SWIB"/>
    <property type="match status" value="2"/>
</dbReference>
<dbReference type="EMBL" id="BAABME010000104">
    <property type="protein sequence ID" value="GAA0139614.1"/>
    <property type="molecule type" value="Genomic_DNA"/>
</dbReference>
<evidence type="ECO:0000259" key="2">
    <source>
        <dbReference type="PROSITE" id="PS51925"/>
    </source>
</evidence>
<feature type="region of interest" description="Disordered" evidence="1">
    <location>
        <begin position="98"/>
        <end position="137"/>
    </location>
</feature>
<dbReference type="InterPro" id="IPR036885">
    <property type="entry name" value="SWIB_MDM2_dom_sf"/>
</dbReference>
<protein>
    <submittedName>
        <fullName evidence="3">Chromatin/chromatin-binding, or -regulatory protein</fullName>
    </submittedName>
</protein>